<dbReference type="EC" id="3.5.4.19" evidence="15"/>
<dbReference type="InterPro" id="IPR021130">
    <property type="entry name" value="PRib-ATP_PPHydrolase-like"/>
</dbReference>
<comment type="similarity">
    <text evidence="7 15">In the N-terminal section; belongs to the PRA-CH family.</text>
</comment>
<dbReference type="HAMAP" id="MF_01021">
    <property type="entry name" value="HisI"/>
    <property type="match status" value="1"/>
</dbReference>
<feature type="domain" description="Phosphoribosyl-AMP cyclohydrolase" evidence="16">
    <location>
        <begin position="29"/>
        <end position="101"/>
    </location>
</feature>
<dbReference type="PANTHER" id="PTHR42945">
    <property type="entry name" value="HISTIDINE BIOSYNTHESIS BIFUNCTIONAL PROTEIN"/>
    <property type="match status" value="1"/>
</dbReference>
<gene>
    <name evidence="15" type="primary">hisI</name>
    <name evidence="15" type="synonym">hisIE</name>
    <name evidence="17" type="ORF">AS180_10505</name>
</gene>
<dbReference type="InterPro" id="IPR002496">
    <property type="entry name" value="PRib_AMP_CycHydrolase_dom"/>
</dbReference>
<sequence>MKIENVKFNEDGLVPAIVQDAVSKEVLTLAYMNEESLKKSVETKETWFFSRSRQELWHKGATSGNTQRIVAMTYDCDADSIVVKVNPNGPACHTGAYSCFNENLLEDESASPQSGRFDIINELESVIAKREAEMPEGAYTTYLFDKGVDKILKKVGEEAGEVIIAAKNRDHEELKWEVADLFYHVLVLLREQKLPLDDVLAVLKERHSK</sequence>
<dbReference type="GO" id="GO:0004635">
    <property type="term" value="F:phosphoribosyl-AMP cyclohydrolase activity"/>
    <property type="evidence" value="ECO:0007669"/>
    <property type="project" value="UniProtKB-UniRule"/>
</dbReference>
<dbReference type="NCBIfam" id="TIGR03188">
    <property type="entry name" value="histidine_hisI"/>
    <property type="match status" value="1"/>
</dbReference>
<evidence type="ECO:0000256" key="5">
    <source>
        <dbReference type="ARBA" id="ARBA00005204"/>
    </source>
</evidence>
<dbReference type="GO" id="GO:0004636">
    <property type="term" value="F:phosphoribosyl-ATP diphosphatase activity"/>
    <property type="evidence" value="ECO:0007669"/>
    <property type="project" value="UniProtKB-UniRule"/>
</dbReference>
<dbReference type="FunFam" id="1.10.287.1080:FF:000002">
    <property type="entry name" value="Histidine biosynthesis bifunctional protein HisIE"/>
    <property type="match status" value="1"/>
</dbReference>
<dbReference type="InterPro" id="IPR008179">
    <property type="entry name" value="HisE"/>
</dbReference>
<comment type="catalytic activity">
    <reaction evidence="1 15">
        <text>1-(5-phospho-beta-D-ribosyl)-5'-AMP + H2O = 1-(5-phospho-beta-D-ribosyl)-5-[(5-phospho-beta-D-ribosylamino)methylideneamino]imidazole-4-carboxamide</text>
        <dbReference type="Rhea" id="RHEA:20049"/>
        <dbReference type="ChEBI" id="CHEBI:15377"/>
        <dbReference type="ChEBI" id="CHEBI:58435"/>
        <dbReference type="ChEBI" id="CHEBI:59457"/>
        <dbReference type="EC" id="3.5.4.19"/>
    </reaction>
</comment>
<comment type="similarity">
    <text evidence="6 15">In the C-terminal section; belongs to the PRA-PH family.</text>
</comment>
<dbReference type="Proteomes" id="UP000053681">
    <property type="component" value="Unassembled WGS sequence"/>
</dbReference>
<dbReference type="RefSeq" id="WP_025907439.1">
    <property type="nucleotide sequence ID" value="NZ_KQ758648.1"/>
</dbReference>
<keyword evidence="11 15" id="KW-0378">Hydrolase</keyword>
<evidence type="ECO:0000256" key="11">
    <source>
        <dbReference type="ARBA" id="ARBA00022801"/>
    </source>
</evidence>
<keyword evidence="18" id="KW-1185">Reference proteome</keyword>
<dbReference type="PANTHER" id="PTHR42945:SF9">
    <property type="entry name" value="HISTIDINE BIOSYNTHESIS BIFUNCTIONAL PROTEIN HISIE"/>
    <property type="match status" value="1"/>
</dbReference>
<comment type="subcellular location">
    <subcellularLocation>
        <location evidence="3 15">Cytoplasm</location>
    </subcellularLocation>
</comment>
<dbReference type="GO" id="GO:0005524">
    <property type="term" value="F:ATP binding"/>
    <property type="evidence" value="ECO:0007669"/>
    <property type="project" value="UniProtKB-KW"/>
</dbReference>
<evidence type="ECO:0000256" key="12">
    <source>
        <dbReference type="ARBA" id="ARBA00022840"/>
    </source>
</evidence>
<evidence type="ECO:0000313" key="17">
    <source>
        <dbReference type="EMBL" id="KSU87927.1"/>
    </source>
</evidence>
<reference evidence="17 18" key="1">
    <citation type="submission" date="2015-11" db="EMBL/GenBank/DDBJ databases">
        <title>Bacillus caseinolyticus sp nov.</title>
        <authorList>
            <person name="Dastager S.G."/>
            <person name="Mawlankar R."/>
        </authorList>
    </citation>
    <scope>NUCLEOTIDE SEQUENCE [LARGE SCALE GENOMIC DNA]</scope>
    <source>
        <strain evidence="17 18">SGD-V-76</strain>
    </source>
</reference>
<dbReference type="InterPro" id="IPR026660">
    <property type="entry name" value="PRA-CH"/>
</dbReference>
<dbReference type="NCBIfam" id="NF000768">
    <property type="entry name" value="PRK00051.1"/>
    <property type="match status" value="1"/>
</dbReference>
<evidence type="ECO:0000256" key="14">
    <source>
        <dbReference type="ARBA" id="ARBA00023268"/>
    </source>
</evidence>
<dbReference type="GeneID" id="93684266"/>
<proteinExistence type="inferred from homology"/>
<evidence type="ECO:0000256" key="4">
    <source>
        <dbReference type="ARBA" id="ARBA00005169"/>
    </source>
</evidence>
<dbReference type="GO" id="GO:0005737">
    <property type="term" value="C:cytoplasm"/>
    <property type="evidence" value="ECO:0007669"/>
    <property type="project" value="UniProtKB-SubCell"/>
</dbReference>
<comment type="catalytic activity">
    <reaction evidence="2 15">
        <text>1-(5-phospho-beta-D-ribosyl)-ATP + H2O = 1-(5-phospho-beta-D-ribosyl)-5'-AMP + diphosphate + H(+)</text>
        <dbReference type="Rhea" id="RHEA:22828"/>
        <dbReference type="ChEBI" id="CHEBI:15377"/>
        <dbReference type="ChEBI" id="CHEBI:15378"/>
        <dbReference type="ChEBI" id="CHEBI:33019"/>
        <dbReference type="ChEBI" id="CHEBI:59457"/>
        <dbReference type="ChEBI" id="CHEBI:73183"/>
        <dbReference type="EC" id="3.6.1.31"/>
    </reaction>
</comment>
<dbReference type="UniPathway" id="UPA00031">
    <property type="reaction ID" value="UER00007"/>
</dbReference>
<comment type="caution">
    <text evidence="17">The sequence shown here is derived from an EMBL/GenBank/DDBJ whole genome shotgun (WGS) entry which is preliminary data.</text>
</comment>
<dbReference type="EC" id="3.6.1.31" evidence="15"/>
<feature type="region of interest" description="Phosphoribosyl-AMP cyclohydrolase" evidence="15">
    <location>
        <begin position="1"/>
        <end position="119"/>
    </location>
</feature>
<keyword evidence="10 15" id="KW-0547">Nucleotide-binding</keyword>
<evidence type="ECO:0000259" key="16">
    <source>
        <dbReference type="Pfam" id="PF01502"/>
    </source>
</evidence>
<evidence type="ECO:0000256" key="1">
    <source>
        <dbReference type="ARBA" id="ARBA00000024"/>
    </source>
</evidence>
<dbReference type="NCBIfam" id="NF002747">
    <property type="entry name" value="PRK02759.1"/>
    <property type="match status" value="1"/>
</dbReference>
<dbReference type="InterPro" id="IPR023019">
    <property type="entry name" value="His_synth_HisIE"/>
</dbReference>
<name>A0A0V8JLG8_9BACI</name>
<keyword evidence="12 15" id="KW-0067">ATP-binding</keyword>
<evidence type="ECO:0000256" key="8">
    <source>
        <dbReference type="ARBA" id="ARBA00022490"/>
    </source>
</evidence>
<comment type="pathway">
    <text evidence="4 15">Amino-acid biosynthesis; L-histidine biosynthesis; L-histidine from 5-phospho-alpha-D-ribose 1-diphosphate: step 3/9.</text>
</comment>
<evidence type="ECO:0000313" key="18">
    <source>
        <dbReference type="Proteomes" id="UP000053681"/>
    </source>
</evidence>
<evidence type="ECO:0000256" key="6">
    <source>
        <dbReference type="ARBA" id="ARBA00007731"/>
    </source>
</evidence>
<evidence type="ECO:0000256" key="15">
    <source>
        <dbReference type="HAMAP-Rule" id="MF_01019"/>
    </source>
</evidence>
<dbReference type="HAMAP" id="MF_01020">
    <property type="entry name" value="HisE"/>
    <property type="match status" value="1"/>
</dbReference>
<accession>A0A0V8JLG8</accession>
<dbReference type="SUPFAM" id="SSF141734">
    <property type="entry name" value="HisI-like"/>
    <property type="match status" value="1"/>
</dbReference>
<keyword evidence="8 15" id="KW-0963">Cytoplasm</keyword>
<dbReference type="AlphaFoldDB" id="A0A0V8JLG8"/>
<dbReference type="InterPro" id="IPR038019">
    <property type="entry name" value="PRib_AMP_CycHydrolase_sf"/>
</dbReference>
<evidence type="ECO:0000256" key="10">
    <source>
        <dbReference type="ARBA" id="ARBA00022741"/>
    </source>
</evidence>
<organism evidence="17 18">
    <name type="scientific">Priestia veravalensis</name>
    <dbReference type="NCBI Taxonomy" id="1414648"/>
    <lineage>
        <taxon>Bacteria</taxon>
        <taxon>Bacillati</taxon>
        <taxon>Bacillota</taxon>
        <taxon>Bacilli</taxon>
        <taxon>Bacillales</taxon>
        <taxon>Bacillaceae</taxon>
        <taxon>Priestia</taxon>
    </lineage>
</organism>
<dbReference type="SUPFAM" id="SSF101386">
    <property type="entry name" value="all-alpha NTP pyrophosphatases"/>
    <property type="match status" value="1"/>
</dbReference>
<dbReference type="Pfam" id="PF01502">
    <property type="entry name" value="PRA-CH"/>
    <property type="match status" value="1"/>
</dbReference>
<evidence type="ECO:0000256" key="2">
    <source>
        <dbReference type="ARBA" id="ARBA00001460"/>
    </source>
</evidence>
<feature type="region of interest" description="Phosphoribosyl-ATP pyrophosphohydrolase" evidence="15">
    <location>
        <begin position="120"/>
        <end position="209"/>
    </location>
</feature>
<evidence type="ECO:0000256" key="3">
    <source>
        <dbReference type="ARBA" id="ARBA00004496"/>
    </source>
</evidence>
<keyword evidence="13 15" id="KW-0368">Histidine biosynthesis</keyword>
<dbReference type="GO" id="GO:0000105">
    <property type="term" value="P:L-histidine biosynthetic process"/>
    <property type="evidence" value="ECO:0007669"/>
    <property type="project" value="UniProtKB-UniRule"/>
</dbReference>
<dbReference type="Gene3D" id="1.10.287.1080">
    <property type="entry name" value="MazG-like"/>
    <property type="match status" value="1"/>
</dbReference>
<dbReference type="Gene3D" id="3.10.20.810">
    <property type="entry name" value="Phosphoribosyl-AMP cyclohydrolase"/>
    <property type="match status" value="1"/>
</dbReference>
<dbReference type="HAMAP" id="MF_01019">
    <property type="entry name" value="HisIE"/>
    <property type="match status" value="1"/>
</dbReference>
<keyword evidence="14 15" id="KW-0511">Multifunctional enzyme</keyword>
<dbReference type="Pfam" id="PF01503">
    <property type="entry name" value="PRA-PH"/>
    <property type="match status" value="1"/>
</dbReference>
<evidence type="ECO:0000256" key="9">
    <source>
        <dbReference type="ARBA" id="ARBA00022605"/>
    </source>
</evidence>
<evidence type="ECO:0000256" key="7">
    <source>
        <dbReference type="ARBA" id="ARBA00008299"/>
    </source>
</evidence>
<evidence type="ECO:0000256" key="13">
    <source>
        <dbReference type="ARBA" id="ARBA00023102"/>
    </source>
</evidence>
<comment type="pathway">
    <text evidence="5 15">Amino-acid biosynthesis; L-histidine biosynthesis; L-histidine from 5-phospho-alpha-D-ribose 1-diphosphate: step 2/9.</text>
</comment>
<keyword evidence="9 15" id="KW-0028">Amino-acid biosynthesis</keyword>
<dbReference type="EMBL" id="LNQP01000032">
    <property type="protein sequence ID" value="KSU87927.1"/>
    <property type="molecule type" value="Genomic_DNA"/>
</dbReference>
<protein>
    <recommendedName>
        <fullName evidence="15">Histidine biosynthesis bifunctional protein HisIE</fullName>
    </recommendedName>
    <domain>
        <recommendedName>
            <fullName evidence="15">Phosphoribosyl-AMP cyclohydrolase</fullName>
            <shortName evidence="15">PRA-CH</shortName>
            <ecNumber evidence="15">3.5.4.19</ecNumber>
        </recommendedName>
    </domain>
    <domain>
        <recommendedName>
            <fullName evidence="15">Phosphoribosyl-ATP pyrophosphatase</fullName>
            <shortName evidence="15">PRA-PH</shortName>
            <ecNumber evidence="15">3.6.1.31</ecNumber>
        </recommendedName>
    </domain>
</protein>
<dbReference type="CDD" id="cd11534">
    <property type="entry name" value="NTP-PPase_HisIE_like"/>
    <property type="match status" value="1"/>
</dbReference>
<dbReference type="FunFam" id="3.10.20.810:FF:000001">
    <property type="entry name" value="Histidine biosynthesis bifunctional protein HisIE"/>
    <property type="match status" value="1"/>
</dbReference>